<dbReference type="PROSITE" id="PS50005">
    <property type="entry name" value="TPR"/>
    <property type="match status" value="1"/>
</dbReference>
<dbReference type="SUPFAM" id="SSF56399">
    <property type="entry name" value="ADP-ribosylation"/>
    <property type="match status" value="1"/>
</dbReference>
<feature type="non-terminal residue" evidence="4">
    <location>
        <position position="172"/>
    </location>
</feature>
<dbReference type="SUPFAM" id="SSF48452">
    <property type="entry name" value="TPR-like"/>
    <property type="match status" value="1"/>
</dbReference>
<keyword evidence="1" id="KW-0677">Repeat</keyword>
<gene>
    <name evidence="4" type="ORF">RFH988_LOCUS34588</name>
    <name evidence="5" type="ORF">SEV965_LOCUS37290</name>
</gene>
<reference evidence="4" key="1">
    <citation type="submission" date="2021-02" db="EMBL/GenBank/DDBJ databases">
        <authorList>
            <person name="Nowell W R."/>
        </authorList>
    </citation>
    <scope>NUCLEOTIDE SEQUENCE</scope>
</reference>
<dbReference type="SMART" id="SM00028">
    <property type="entry name" value="TPR"/>
    <property type="match status" value="2"/>
</dbReference>
<dbReference type="OrthoDB" id="10062322at2759"/>
<keyword evidence="2 3" id="KW-0802">TPR repeat</keyword>
<dbReference type="PANTHER" id="PTHR45641:SF19">
    <property type="entry name" value="NEPHROCYSTIN-3"/>
    <property type="match status" value="1"/>
</dbReference>
<evidence type="ECO:0000256" key="1">
    <source>
        <dbReference type="ARBA" id="ARBA00022737"/>
    </source>
</evidence>
<dbReference type="AlphaFoldDB" id="A0A815KI37"/>
<dbReference type="Gene3D" id="3.90.176.10">
    <property type="entry name" value="Toxin ADP-ribosyltransferase, Chain A, domain 1"/>
    <property type="match status" value="1"/>
</dbReference>
<dbReference type="InterPro" id="IPR011990">
    <property type="entry name" value="TPR-like_helical_dom_sf"/>
</dbReference>
<evidence type="ECO:0000313" key="5">
    <source>
        <dbReference type="EMBL" id="CAF1526452.1"/>
    </source>
</evidence>
<protein>
    <submittedName>
        <fullName evidence="4">Uncharacterized protein</fullName>
    </submittedName>
</protein>
<dbReference type="Pfam" id="PF13424">
    <property type="entry name" value="TPR_12"/>
    <property type="match status" value="1"/>
</dbReference>
<evidence type="ECO:0000256" key="2">
    <source>
        <dbReference type="ARBA" id="ARBA00022803"/>
    </source>
</evidence>
<accession>A0A815KI37</accession>
<dbReference type="Proteomes" id="UP000663889">
    <property type="component" value="Unassembled WGS sequence"/>
</dbReference>
<dbReference type="EMBL" id="CAJNOO010004853">
    <property type="protein sequence ID" value="CAF1396026.1"/>
    <property type="molecule type" value="Genomic_DNA"/>
</dbReference>
<feature type="repeat" description="TPR" evidence="3">
    <location>
        <begin position="124"/>
        <end position="157"/>
    </location>
</feature>
<dbReference type="PANTHER" id="PTHR45641">
    <property type="entry name" value="TETRATRICOPEPTIDE REPEAT PROTEIN (AFU_ORTHOLOGUE AFUA_6G03870)"/>
    <property type="match status" value="1"/>
</dbReference>
<name>A0A815KI37_9BILA</name>
<proteinExistence type="predicted"/>
<evidence type="ECO:0000256" key="3">
    <source>
        <dbReference type="PROSITE-ProRule" id="PRU00339"/>
    </source>
</evidence>
<evidence type="ECO:0000313" key="4">
    <source>
        <dbReference type="EMBL" id="CAF1396026.1"/>
    </source>
</evidence>
<organism evidence="4 6">
    <name type="scientific">Rotaria sordida</name>
    <dbReference type="NCBI Taxonomy" id="392033"/>
    <lineage>
        <taxon>Eukaryota</taxon>
        <taxon>Metazoa</taxon>
        <taxon>Spiralia</taxon>
        <taxon>Gnathifera</taxon>
        <taxon>Rotifera</taxon>
        <taxon>Eurotatoria</taxon>
        <taxon>Bdelloidea</taxon>
        <taxon>Philodinida</taxon>
        <taxon>Philodinidae</taxon>
        <taxon>Rotaria</taxon>
    </lineage>
</organism>
<dbReference type="InterPro" id="IPR019734">
    <property type="entry name" value="TPR_rpt"/>
</dbReference>
<sequence>MGVLFIMKIDPSRVSTSSTPYAIIDGLSALPHEKEILFSMHTVFNVVDVKQATANNQIWEVQLTLTNDTDPQLASLTRQMREETQGSTAWRRMALLMYKLGDFSQAEEFYTELLETCCCNIETALIYHNLGSMKDARGNYAEAIKYYEKSLGIKQKTMPQGHTSFANTYQQL</sequence>
<evidence type="ECO:0000313" key="6">
    <source>
        <dbReference type="Proteomes" id="UP000663882"/>
    </source>
</evidence>
<dbReference type="Gene3D" id="1.25.40.10">
    <property type="entry name" value="Tetratricopeptide repeat domain"/>
    <property type="match status" value="1"/>
</dbReference>
<dbReference type="Proteomes" id="UP000663882">
    <property type="component" value="Unassembled WGS sequence"/>
</dbReference>
<comment type="caution">
    <text evidence="4">The sequence shown here is derived from an EMBL/GenBank/DDBJ whole genome shotgun (WGS) entry which is preliminary data.</text>
</comment>
<dbReference type="EMBL" id="CAJNOU010007555">
    <property type="protein sequence ID" value="CAF1526452.1"/>
    <property type="molecule type" value="Genomic_DNA"/>
</dbReference>